<protein>
    <recommendedName>
        <fullName evidence="3">RING-type domain-containing protein</fullName>
    </recommendedName>
</protein>
<dbReference type="CDD" id="cd16520">
    <property type="entry name" value="RING-HC_MIBs-like"/>
    <property type="match status" value="1"/>
</dbReference>
<evidence type="ECO:0000259" key="3">
    <source>
        <dbReference type="PROSITE" id="PS50089"/>
    </source>
</evidence>
<keyword evidence="1" id="KW-0863">Zinc-finger</keyword>
<dbReference type="SMART" id="SM00184">
    <property type="entry name" value="RING"/>
    <property type="match status" value="1"/>
</dbReference>
<dbReference type="GO" id="GO:0004842">
    <property type="term" value="F:ubiquitin-protein transferase activity"/>
    <property type="evidence" value="ECO:0007669"/>
    <property type="project" value="TreeGrafter"/>
</dbReference>
<keyword evidence="1" id="KW-0862">Zinc</keyword>
<dbReference type="OrthoDB" id="5855668at2759"/>
<dbReference type="Gene3D" id="3.30.40.10">
    <property type="entry name" value="Zinc/RING finger domain, C3HC4 (zinc finger)"/>
    <property type="match status" value="1"/>
</dbReference>
<reference evidence="4" key="1">
    <citation type="submission" date="2013-12" db="EMBL/GenBank/DDBJ databases">
        <title>The Genome Sequence of Aphanomyces invadans NJM9701.</title>
        <authorList>
            <consortium name="The Broad Institute Genomics Platform"/>
            <person name="Russ C."/>
            <person name="Tyler B."/>
            <person name="van West P."/>
            <person name="Dieguez-Uribeondo J."/>
            <person name="Young S.K."/>
            <person name="Zeng Q."/>
            <person name="Gargeya S."/>
            <person name="Fitzgerald M."/>
            <person name="Abouelleil A."/>
            <person name="Alvarado L."/>
            <person name="Chapman S.B."/>
            <person name="Gainer-Dewar J."/>
            <person name="Goldberg J."/>
            <person name="Griggs A."/>
            <person name="Gujja S."/>
            <person name="Hansen M."/>
            <person name="Howarth C."/>
            <person name="Imamovic A."/>
            <person name="Ireland A."/>
            <person name="Larimer J."/>
            <person name="McCowan C."/>
            <person name="Murphy C."/>
            <person name="Pearson M."/>
            <person name="Poon T.W."/>
            <person name="Priest M."/>
            <person name="Roberts A."/>
            <person name="Saif S."/>
            <person name="Shea T."/>
            <person name="Sykes S."/>
            <person name="Wortman J."/>
            <person name="Nusbaum C."/>
            <person name="Birren B."/>
        </authorList>
    </citation>
    <scope>NUCLEOTIDE SEQUENCE [LARGE SCALE GENOMIC DNA]</scope>
    <source>
        <strain evidence="4">NJM9701</strain>
    </source>
</reference>
<dbReference type="GO" id="GO:0016567">
    <property type="term" value="P:protein ubiquitination"/>
    <property type="evidence" value="ECO:0007669"/>
    <property type="project" value="TreeGrafter"/>
</dbReference>
<dbReference type="EMBL" id="KI913956">
    <property type="protein sequence ID" value="ETW06114.1"/>
    <property type="molecule type" value="Genomic_DNA"/>
</dbReference>
<proteinExistence type="predicted"/>
<dbReference type="GO" id="GO:0005634">
    <property type="term" value="C:nucleus"/>
    <property type="evidence" value="ECO:0007669"/>
    <property type="project" value="TreeGrafter"/>
</dbReference>
<dbReference type="InterPro" id="IPR001841">
    <property type="entry name" value="Znf_RING"/>
</dbReference>
<name>A0A024UII7_9STRA</name>
<feature type="region of interest" description="Disordered" evidence="2">
    <location>
        <begin position="1"/>
        <end position="22"/>
    </location>
</feature>
<dbReference type="VEuPathDB" id="FungiDB:H310_03706"/>
<dbReference type="Pfam" id="PF13920">
    <property type="entry name" value="zf-C3HC4_3"/>
    <property type="match status" value="1"/>
</dbReference>
<dbReference type="eggNOG" id="KOG1327">
    <property type="taxonomic scope" value="Eukaryota"/>
</dbReference>
<dbReference type="InterPro" id="IPR013083">
    <property type="entry name" value="Znf_RING/FYVE/PHD"/>
</dbReference>
<dbReference type="GeneID" id="20080756"/>
<dbReference type="SUPFAM" id="SSF53300">
    <property type="entry name" value="vWA-like"/>
    <property type="match status" value="1"/>
</dbReference>
<evidence type="ECO:0000256" key="2">
    <source>
        <dbReference type="SAM" id="MobiDB-lite"/>
    </source>
</evidence>
<organism evidence="4">
    <name type="scientific">Aphanomyces invadans</name>
    <dbReference type="NCBI Taxonomy" id="157072"/>
    <lineage>
        <taxon>Eukaryota</taxon>
        <taxon>Sar</taxon>
        <taxon>Stramenopiles</taxon>
        <taxon>Oomycota</taxon>
        <taxon>Saprolegniomycetes</taxon>
        <taxon>Saprolegniales</taxon>
        <taxon>Verrucalvaceae</taxon>
        <taxon>Aphanomyces</taxon>
    </lineage>
</organism>
<dbReference type="PANTHER" id="PTHR45751:SF11">
    <property type="entry name" value="COPINE FAMILY PROTEIN 2"/>
    <property type="match status" value="1"/>
</dbReference>
<dbReference type="InterPro" id="IPR010734">
    <property type="entry name" value="Copine_C"/>
</dbReference>
<dbReference type="SUPFAM" id="SSF57850">
    <property type="entry name" value="RING/U-box"/>
    <property type="match status" value="1"/>
</dbReference>
<sequence>MGNAETKQPRTSNATPATQPRPQSTFQRIENMYSNLDDLKRDLRRKGLESCNLILGIDFTKSNEWTGKRTFGGKCLHDVRSYQLNLYEEVVDIVGRTLREFDDDNIIPVYGFGDQLTGDSSVFSFMPFLPMGRPAIPGYALEGVRQRYREIAPHVSMSGPTSFAPVILQAVNTVIANGYSYHILVIVADGQVTRSVDVPVGEFSKQELDTMNAICYASNFPLSIVLVGVGDGPWDMMQQFDDALPQRRFDNFQFVEFDKVTRDVTRRETQFALHALMEIPEQYQAVRRLNLLQPPPRPFPPPFTPMILPPPEFQPFPQGEFNYAPTSSAHVSSAAPIYYPGGAPYQPPFPPKSVPAPPPDIAVGAPVAEVVVPCPRCTFANRASSSTCALCGEALPANPSAPPPTGRAAEDDPATLSRRLRAMEEELICTICMAAKKNVVFQCGHETCEDCSKNVVNCPSCRLPIRTRTRRYG</sequence>
<dbReference type="InterPro" id="IPR036465">
    <property type="entry name" value="vWFA_dom_sf"/>
</dbReference>
<dbReference type="GO" id="GO:0008270">
    <property type="term" value="F:zinc ion binding"/>
    <property type="evidence" value="ECO:0007669"/>
    <property type="project" value="UniProtKB-KW"/>
</dbReference>
<dbReference type="RefSeq" id="XP_008865891.1">
    <property type="nucleotide sequence ID" value="XM_008867669.1"/>
</dbReference>
<evidence type="ECO:0000313" key="4">
    <source>
        <dbReference type="EMBL" id="ETW06114.1"/>
    </source>
</evidence>
<dbReference type="STRING" id="157072.A0A024UII7"/>
<evidence type="ECO:0000256" key="1">
    <source>
        <dbReference type="PROSITE-ProRule" id="PRU00175"/>
    </source>
</evidence>
<dbReference type="Pfam" id="PF07002">
    <property type="entry name" value="Copine"/>
    <property type="match status" value="1"/>
</dbReference>
<dbReference type="PROSITE" id="PS50089">
    <property type="entry name" value="ZF_RING_2"/>
    <property type="match status" value="1"/>
</dbReference>
<accession>A0A024UII7</accession>
<gene>
    <name evidence="4" type="ORF">H310_03706</name>
</gene>
<dbReference type="InterPro" id="IPR052079">
    <property type="entry name" value="E3_ligase/Copine_domain"/>
</dbReference>
<dbReference type="AlphaFoldDB" id="A0A024UII7"/>
<keyword evidence="1" id="KW-0479">Metal-binding</keyword>
<feature type="domain" description="RING-type" evidence="3">
    <location>
        <begin position="429"/>
        <end position="462"/>
    </location>
</feature>
<dbReference type="Gene3D" id="2.30.30.380">
    <property type="entry name" value="Zn-finger domain of Sec23/24"/>
    <property type="match status" value="1"/>
</dbReference>
<dbReference type="PANTHER" id="PTHR45751">
    <property type="entry name" value="COPINE FAMILY PROTEIN 1"/>
    <property type="match status" value="1"/>
</dbReference>